<dbReference type="AlphaFoldDB" id="A0AA39GGA0"/>
<dbReference type="EMBL" id="JAPDFR010000005">
    <property type="protein sequence ID" value="KAK0386812.1"/>
    <property type="molecule type" value="Genomic_DNA"/>
</dbReference>
<feature type="compositionally biased region" description="Polar residues" evidence="6">
    <location>
        <begin position="325"/>
        <end position="336"/>
    </location>
</feature>
<protein>
    <recommendedName>
        <fullName evidence="8">Rhodopsin domain-containing protein</fullName>
    </recommendedName>
</protein>
<dbReference type="InterPro" id="IPR049326">
    <property type="entry name" value="Rhodopsin_dom_fungi"/>
</dbReference>
<dbReference type="Pfam" id="PF20684">
    <property type="entry name" value="Fung_rhodopsin"/>
    <property type="match status" value="1"/>
</dbReference>
<name>A0AA39GGA0_SARSR</name>
<evidence type="ECO:0000256" key="4">
    <source>
        <dbReference type="ARBA" id="ARBA00023136"/>
    </source>
</evidence>
<feature type="transmembrane region" description="Helical" evidence="7">
    <location>
        <begin position="129"/>
        <end position="155"/>
    </location>
</feature>
<feature type="transmembrane region" description="Helical" evidence="7">
    <location>
        <begin position="89"/>
        <end position="109"/>
    </location>
</feature>
<keyword evidence="10" id="KW-1185">Reference proteome</keyword>
<feature type="transmembrane region" description="Helical" evidence="7">
    <location>
        <begin position="245"/>
        <end position="265"/>
    </location>
</feature>
<dbReference type="Proteomes" id="UP001175261">
    <property type="component" value="Unassembled WGS sequence"/>
</dbReference>
<evidence type="ECO:0000259" key="8">
    <source>
        <dbReference type="Pfam" id="PF20684"/>
    </source>
</evidence>
<comment type="caution">
    <text evidence="9">The sequence shown here is derived from an EMBL/GenBank/DDBJ whole genome shotgun (WGS) entry which is preliminary data.</text>
</comment>
<keyword evidence="3 7" id="KW-1133">Transmembrane helix</keyword>
<gene>
    <name evidence="9" type="ORF">NLU13_6648</name>
</gene>
<organism evidence="9 10">
    <name type="scientific">Sarocladium strictum</name>
    <name type="common">Black bundle disease fungus</name>
    <name type="synonym">Acremonium strictum</name>
    <dbReference type="NCBI Taxonomy" id="5046"/>
    <lineage>
        <taxon>Eukaryota</taxon>
        <taxon>Fungi</taxon>
        <taxon>Dikarya</taxon>
        <taxon>Ascomycota</taxon>
        <taxon>Pezizomycotina</taxon>
        <taxon>Sordariomycetes</taxon>
        <taxon>Hypocreomycetidae</taxon>
        <taxon>Hypocreales</taxon>
        <taxon>Sarocladiaceae</taxon>
        <taxon>Sarocladium</taxon>
    </lineage>
</organism>
<evidence type="ECO:0000256" key="7">
    <source>
        <dbReference type="SAM" id="Phobius"/>
    </source>
</evidence>
<accession>A0AA39GGA0</accession>
<evidence type="ECO:0000313" key="9">
    <source>
        <dbReference type="EMBL" id="KAK0386812.1"/>
    </source>
</evidence>
<proteinExistence type="inferred from homology"/>
<sequence length="411" mass="45588">MCSAGMSICRPGSRVLTTVKNPVPSPHDSWMCIVEAATLLGGLCAEYPIESRSTEVKVAVTACLALTLIIVILRCIARWTVSNRLWWDDWTTIIATVFFVGLCSVQLAGARLGFGKHYWNVKPENAPTIFQLFYAAQIQYIIVQVVAKVSILVLFGRIFPATWLQRAVIVCSVFLIAHGSVYMLLIILQCLPVHAVWDRSITAKCLNLTAITVSGAILSIIEDVVIFALPIKEVLMLRLTMQKRIALVLMFSVGSFACVTSIVRLKYIVTFANSLDSTWDNVDVANWSIIEVACAIICGSLPTLRPLFRKVPGLLTSLKSREGTKNLSSSRLQEQPPSRPCKDSQLSPVAGPFEKMEDYSRFNGSTWKEASGPRLGQIKETISSQSVNSQLEYELRQWTTEGKEQRIRVAV</sequence>
<dbReference type="InterPro" id="IPR052337">
    <property type="entry name" value="SAT4-like"/>
</dbReference>
<dbReference type="PANTHER" id="PTHR33048:SF47">
    <property type="entry name" value="INTEGRAL MEMBRANE PROTEIN-RELATED"/>
    <property type="match status" value="1"/>
</dbReference>
<keyword evidence="4 7" id="KW-0472">Membrane</keyword>
<dbReference type="GO" id="GO:0016020">
    <property type="term" value="C:membrane"/>
    <property type="evidence" value="ECO:0007669"/>
    <property type="project" value="UniProtKB-SubCell"/>
</dbReference>
<feature type="transmembrane region" description="Helical" evidence="7">
    <location>
        <begin position="167"/>
        <end position="188"/>
    </location>
</feature>
<keyword evidence="2 7" id="KW-0812">Transmembrane</keyword>
<feature type="transmembrane region" description="Helical" evidence="7">
    <location>
        <begin position="58"/>
        <end position="77"/>
    </location>
</feature>
<evidence type="ECO:0000256" key="3">
    <source>
        <dbReference type="ARBA" id="ARBA00022989"/>
    </source>
</evidence>
<evidence type="ECO:0000256" key="2">
    <source>
        <dbReference type="ARBA" id="ARBA00022692"/>
    </source>
</evidence>
<comment type="similarity">
    <text evidence="5">Belongs to the SAT4 family.</text>
</comment>
<dbReference type="PANTHER" id="PTHR33048">
    <property type="entry name" value="PTH11-LIKE INTEGRAL MEMBRANE PROTEIN (AFU_ORTHOLOGUE AFUA_5G11245)"/>
    <property type="match status" value="1"/>
</dbReference>
<feature type="domain" description="Rhodopsin" evidence="8">
    <location>
        <begin position="73"/>
        <end position="310"/>
    </location>
</feature>
<evidence type="ECO:0000256" key="1">
    <source>
        <dbReference type="ARBA" id="ARBA00004141"/>
    </source>
</evidence>
<evidence type="ECO:0000256" key="5">
    <source>
        <dbReference type="ARBA" id="ARBA00038359"/>
    </source>
</evidence>
<evidence type="ECO:0000313" key="10">
    <source>
        <dbReference type="Proteomes" id="UP001175261"/>
    </source>
</evidence>
<feature type="transmembrane region" description="Helical" evidence="7">
    <location>
        <begin position="208"/>
        <end position="229"/>
    </location>
</feature>
<evidence type="ECO:0000256" key="6">
    <source>
        <dbReference type="SAM" id="MobiDB-lite"/>
    </source>
</evidence>
<reference evidence="9" key="1">
    <citation type="submission" date="2022-10" db="EMBL/GenBank/DDBJ databases">
        <title>Determination and structural analysis of whole genome sequence of Sarocladium strictum F4-1.</title>
        <authorList>
            <person name="Hu L."/>
            <person name="Jiang Y."/>
        </authorList>
    </citation>
    <scope>NUCLEOTIDE SEQUENCE</scope>
    <source>
        <strain evidence="9">F4-1</strain>
    </source>
</reference>
<feature type="region of interest" description="Disordered" evidence="6">
    <location>
        <begin position="322"/>
        <end position="347"/>
    </location>
</feature>
<comment type="subcellular location">
    <subcellularLocation>
        <location evidence="1">Membrane</location>
        <topology evidence="1">Multi-pass membrane protein</topology>
    </subcellularLocation>
</comment>